<dbReference type="RefSeq" id="WP_140684431.1">
    <property type="nucleotide sequence ID" value="NZ_RCZA01000029.1"/>
</dbReference>
<comment type="caution">
    <text evidence="1">The sequence shown here is derived from an EMBL/GenBank/DDBJ whole genome shotgun (WGS) entry which is preliminary data.</text>
</comment>
<evidence type="ECO:0000313" key="1">
    <source>
        <dbReference type="EMBL" id="TPG73748.1"/>
    </source>
</evidence>
<dbReference type="Proteomes" id="UP000320914">
    <property type="component" value="Unassembled WGS sequence"/>
</dbReference>
<dbReference type="AlphaFoldDB" id="A0A502HKE9"/>
<name>A0A502HKE9_9PSED</name>
<organism evidence="1 2">
    <name type="scientific">Pseudomonas mandelii</name>
    <dbReference type="NCBI Taxonomy" id="75612"/>
    <lineage>
        <taxon>Bacteria</taxon>
        <taxon>Pseudomonadati</taxon>
        <taxon>Pseudomonadota</taxon>
        <taxon>Gammaproteobacteria</taxon>
        <taxon>Pseudomonadales</taxon>
        <taxon>Pseudomonadaceae</taxon>
        <taxon>Pseudomonas</taxon>
    </lineage>
</organism>
<sequence length="537" mass="60638">MHFDLWQYNSENFLRCLVDDSKFTTLETVQGKRHRNYLEQYFDEINAQTIVVEHAYVDRDYLQDYAAYYDRCFSDYSRRTKRLHFFDKKFGHEDLQKLVVNNPDNLLDADLKAAYLGFIVVRPLPMTIIGRTCLKTYGSDSGRRVFPSLRGYPVNLFGIELEVISLAYQEQDTVVAACATSALWTCFHGTGKLFQHSIPAPVEITDWANEVMPENLLSTGARAFPNSGLSAKQMAHAIKQVDLDPFAVRASSSYSLNSVAYAYLRGKIPSLLACHITSYDSGQEKYIGAHAVAITGFSLRGEDSVVAASAILGGEDGLLEEGDAQAGNGFRLRAAKIDKLYVHDDQIGPFARMEWSRMPTPYQMQLEQTSIGLKTSWSPLTFAVPDFILLPLYHKIRIPFALIHNAMKALDFALETIRSRSELTNLLERAEWDIYLTSVNDYKTSVRNEYVIIGMDPEECLYADLPRFMWRVILRSAGEVHAELLYDATGIAQQNLLVHSYSTGREYAQLLSLMGRHADTVKYLPLQARAAVEAFSA</sequence>
<gene>
    <name evidence="1" type="ORF">EAH74_32490</name>
</gene>
<evidence type="ECO:0000313" key="2">
    <source>
        <dbReference type="Proteomes" id="UP000320914"/>
    </source>
</evidence>
<dbReference type="EMBL" id="RCZA01000029">
    <property type="protein sequence ID" value="TPG73748.1"/>
    <property type="molecule type" value="Genomic_DNA"/>
</dbReference>
<protein>
    <submittedName>
        <fullName evidence="1">Uncharacterized protein</fullName>
    </submittedName>
</protein>
<reference evidence="1 2" key="1">
    <citation type="journal article" date="2019" name="Environ. Microbiol.">
        <title>Species interactions and distinct microbial communities in high Arctic permafrost affected cryosols are associated with the CH4 and CO2 gas fluxes.</title>
        <authorList>
            <person name="Altshuler I."/>
            <person name="Hamel J."/>
            <person name="Turney S."/>
            <person name="Magnuson E."/>
            <person name="Levesque R."/>
            <person name="Greer C."/>
            <person name="Whyte L.G."/>
        </authorList>
    </citation>
    <scope>NUCLEOTIDE SEQUENCE [LARGE SCALE GENOMIC DNA]</scope>
    <source>
        <strain evidence="1 2">OWC5</strain>
    </source>
</reference>
<accession>A0A502HKE9</accession>
<proteinExistence type="predicted"/>